<dbReference type="Pfam" id="PF20189">
    <property type="entry name" value="DUF6552"/>
    <property type="match status" value="1"/>
</dbReference>
<feature type="transmembrane region" description="Helical" evidence="1">
    <location>
        <begin position="53"/>
        <end position="72"/>
    </location>
</feature>
<evidence type="ECO:0000256" key="1">
    <source>
        <dbReference type="SAM" id="Phobius"/>
    </source>
</evidence>
<keyword evidence="1" id="KW-0812">Transmembrane</keyword>
<reference evidence="2" key="1">
    <citation type="journal article" date="2014" name="Genome Biol. Evol.">
        <title>Pangenome evidence for extensive interdomain horizontal transfer affecting lineage core and shell genes in uncultured planktonic thaumarchaeota and euryarchaeota.</title>
        <authorList>
            <person name="Deschamps P."/>
            <person name="Zivanovic Y."/>
            <person name="Moreira D."/>
            <person name="Rodriguez-Valera F."/>
            <person name="Lopez-Garcia P."/>
        </authorList>
    </citation>
    <scope>NUCLEOTIDE SEQUENCE</scope>
</reference>
<protein>
    <submittedName>
        <fullName evidence="2">Uncharacterized protein</fullName>
    </submittedName>
</protein>
<dbReference type="InterPro" id="IPR046682">
    <property type="entry name" value="DUF6552"/>
</dbReference>
<name>A0A075GER6_9EURY</name>
<dbReference type="AlphaFoldDB" id="A0A075GER6"/>
<accession>A0A075GER6</accession>
<dbReference type="EMBL" id="KF900592">
    <property type="protein sequence ID" value="AIF00452.1"/>
    <property type="molecule type" value="Genomic_DNA"/>
</dbReference>
<sequence>MFIKKYLKWISTFLVLVGILLTNLNIYPLNIYFHGLGVVGWTIAGFISKDKAILTNFGLQIPLFLIGYFKLVF</sequence>
<organism evidence="2">
    <name type="scientific">uncultured marine group II/III euryarchaeote KM3_133_F10</name>
    <dbReference type="NCBI Taxonomy" id="1457864"/>
    <lineage>
        <taxon>Archaea</taxon>
        <taxon>Methanobacteriati</taxon>
        <taxon>Methanobacteriota</taxon>
        <taxon>environmental samples</taxon>
    </lineage>
</organism>
<proteinExistence type="predicted"/>
<keyword evidence="1" id="KW-0472">Membrane</keyword>
<keyword evidence="1" id="KW-1133">Transmembrane helix</keyword>
<feature type="transmembrane region" description="Helical" evidence="1">
    <location>
        <begin position="6"/>
        <end position="24"/>
    </location>
</feature>
<evidence type="ECO:0000313" key="2">
    <source>
        <dbReference type="EMBL" id="AIF00452.1"/>
    </source>
</evidence>